<dbReference type="EMBL" id="KB741084">
    <property type="protein sequence ID" value="ENN73985.1"/>
    <property type="molecule type" value="Genomic_DNA"/>
</dbReference>
<dbReference type="AlphaFoldDB" id="N6TXE0"/>
<feature type="non-terminal residue" evidence="1">
    <location>
        <position position="1"/>
    </location>
</feature>
<sequence length="36" mass="4053">MLLNRNTYTIGSKCAIFALSLNAQCVLNELRFSFSI</sequence>
<dbReference type="HOGENOM" id="CLU_3360230_0_0_1"/>
<protein>
    <submittedName>
        <fullName evidence="1">Uncharacterized protein</fullName>
    </submittedName>
</protein>
<reference evidence="1" key="1">
    <citation type="journal article" date="2013" name="Genome Biol.">
        <title>Draft genome of the mountain pine beetle, Dendroctonus ponderosae Hopkins, a major forest pest.</title>
        <authorList>
            <person name="Keeling C.I."/>
            <person name="Yuen M.M."/>
            <person name="Liao N.Y."/>
            <person name="Docking T.R."/>
            <person name="Chan S.K."/>
            <person name="Taylor G.A."/>
            <person name="Palmquist D.L."/>
            <person name="Jackman S.D."/>
            <person name="Nguyen A."/>
            <person name="Li M."/>
            <person name="Henderson H."/>
            <person name="Janes J.K."/>
            <person name="Zhao Y."/>
            <person name="Pandoh P."/>
            <person name="Moore R."/>
            <person name="Sperling F.A."/>
            <person name="Huber D.P."/>
            <person name="Birol I."/>
            <person name="Jones S.J."/>
            <person name="Bohlmann J."/>
        </authorList>
    </citation>
    <scope>NUCLEOTIDE SEQUENCE</scope>
</reference>
<proteinExistence type="predicted"/>
<evidence type="ECO:0000313" key="1">
    <source>
        <dbReference type="EMBL" id="ENN73985.1"/>
    </source>
</evidence>
<gene>
    <name evidence="1" type="ORF">YQE_09375</name>
</gene>
<accession>N6TXE0</accession>
<name>N6TXE0_DENPD</name>
<organism evidence="1">
    <name type="scientific">Dendroctonus ponderosae</name>
    <name type="common">Mountain pine beetle</name>
    <dbReference type="NCBI Taxonomy" id="77166"/>
    <lineage>
        <taxon>Eukaryota</taxon>
        <taxon>Metazoa</taxon>
        <taxon>Ecdysozoa</taxon>
        <taxon>Arthropoda</taxon>
        <taxon>Hexapoda</taxon>
        <taxon>Insecta</taxon>
        <taxon>Pterygota</taxon>
        <taxon>Neoptera</taxon>
        <taxon>Endopterygota</taxon>
        <taxon>Coleoptera</taxon>
        <taxon>Polyphaga</taxon>
        <taxon>Cucujiformia</taxon>
        <taxon>Curculionidae</taxon>
        <taxon>Scolytinae</taxon>
        <taxon>Dendroctonus</taxon>
    </lineage>
</organism>